<reference evidence="1 2" key="1">
    <citation type="submission" date="2019-07" db="EMBL/GenBank/DDBJ databases">
        <title>Diversity of Bacteria from Kongsfjorden, Arctic.</title>
        <authorList>
            <person name="Yu Y."/>
        </authorList>
    </citation>
    <scope>NUCLEOTIDE SEQUENCE [LARGE SCALE GENOMIC DNA]</scope>
    <source>
        <strain evidence="1 2">SM1922</strain>
    </source>
</reference>
<proteinExistence type="predicted"/>
<accession>A0A558JBM8</accession>
<dbReference type="Proteomes" id="UP000317288">
    <property type="component" value="Unassembled WGS sequence"/>
</dbReference>
<protein>
    <submittedName>
        <fullName evidence="1">BrnT family toxin</fullName>
    </submittedName>
</protein>
<sequence>MKQINWNAEKNQQLMSERGVSFEDVLFALQSGGLLDDGPHTIRDRYPNQRLFVIRIDGYAWLVPYVENEKEIFLKTIIPSRKATKKFLGGQYG</sequence>
<dbReference type="Gene3D" id="3.10.450.530">
    <property type="entry name" value="Ribonuclease toxin, BrnT, of type II toxin-antitoxin system"/>
    <property type="match status" value="1"/>
</dbReference>
<dbReference type="RefSeq" id="WP_144810551.1">
    <property type="nucleotide sequence ID" value="NZ_VNFE01000002.1"/>
</dbReference>
<comment type="caution">
    <text evidence="1">The sequence shown here is derived from an EMBL/GenBank/DDBJ whole genome shotgun (WGS) entry which is preliminary data.</text>
</comment>
<name>A0A558JBM8_9GAMM</name>
<evidence type="ECO:0000313" key="1">
    <source>
        <dbReference type="EMBL" id="TVU91021.1"/>
    </source>
</evidence>
<dbReference type="InterPro" id="IPR038573">
    <property type="entry name" value="BrnT_sf"/>
</dbReference>
<organism evidence="1 2">
    <name type="scientific">Vreelandella titanicae</name>
    <dbReference type="NCBI Taxonomy" id="664683"/>
    <lineage>
        <taxon>Bacteria</taxon>
        <taxon>Pseudomonadati</taxon>
        <taxon>Pseudomonadota</taxon>
        <taxon>Gammaproteobacteria</taxon>
        <taxon>Oceanospirillales</taxon>
        <taxon>Halomonadaceae</taxon>
        <taxon>Vreelandella</taxon>
    </lineage>
</organism>
<dbReference type="EMBL" id="VNFE01000002">
    <property type="protein sequence ID" value="TVU91021.1"/>
    <property type="molecule type" value="Genomic_DNA"/>
</dbReference>
<evidence type="ECO:0000313" key="2">
    <source>
        <dbReference type="Proteomes" id="UP000317288"/>
    </source>
</evidence>
<dbReference type="AlphaFoldDB" id="A0A558JBM8"/>
<gene>
    <name evidence="1" type="ORF">FQP89_08040</name>
</gene>